<name>A0ABP0Y244_9ROSI</name>
<accession>A0ABP0Y244</accession>
<reference evidence="4 5" key="1">
    <citation type="submission" date="2024-03" db="EMBL/GenBank/DDBJ databases">
        <authorList>
            <person name="Gkanogiannis A."/>
            <person name="Becerra Lopez-Lavalle L."/>
        </authorList>
    </citation>
    <scope>NUCLEOTIDE SEQUENCE [LARGE SCALE GENOMIC DNA]</scope>
</reference>
<evidence type="ECO:0000313" key="4">
    <source>
        <dbReference type="EMBL" id="CAK9314052.1"/>
    </source>
</evidence>
<dbReference type="InterPro" id="IPR052054">
    <property type="entry name" value="Oxidative_DNA_repair_enzyme"/>
</dbReference>
<dbReference type="Proteomes" id="UP001642487">
    <property type="component" value="Chromosome 11"/>
</dbReference>
<dbReference type="EMBL" id="OZ021745">
    <property type="protein sequence ID" value="CAK9314052.1"/>
    <property type="molecule type" value="Genomic_DNA"/>
</dbReference>
<evidence type="ECO:0000259" key="3">
    <source>
        <dbReference type="Pfam" id="PF04504"/>
    </source>
</evidence>
<dbReference type="PANTHER" id="PTHR10242:SF7">
    <property type="entry name" value="HHH-GPD DOMAIN-CONTAINING PROTEIN"/>
    <property type="match status" value="1"/>
</dbReference>
<feature type="region of interest" description="Disordered" evidence="2">
    <location>
        <begin position="1"/>
        <end position="24"/>
    </location>
</feature>
<gene>
    <name evidence="4" type="ORF">CITCOLO1_LOCUS5793</name>
</gene>
<organism evidence="4 5">
    <name type="scientific">Citrullus colocynthis</name>
    <name type="common">colocynth</name>
    <dbReference type="NCBI Taxonomy" id="252529"/>
    <lineage>
        <taxon>Eukaryota</taxon>
        <taxon>Viridiplantae</taxon>
        <taxon>Streptophyta</taxon>
        <taxon>Embryophyta</taxon>
        <taxon>Tracheophyta</taxon>
        <taxon>Spermatophyta</taxon>
        <taxon>Magnoliopsida</taxon>
        <taxon>eudicotyledons</taxon>
        <taxon>Gunneridae</taxon>
        <taxon>Pentapetalae</taxon>
        <taxon>rosids</taxon>
        <taxon>fabids</taxon>
        <taxon>Cucurbitales</taxon>
        <taxon>Cucurbitaceae</taxon>
        <taxon>Benincaseae</taxon>
        <taxon>Citrullus</taxon>
    </lineage>
</organism>
<dbReference type="Gene3D" id="1.10.340.30">
    <property type="entry name" value="Hypothetical protein, domain 2"/>
    <property type="match status" value="1"/>
</dbReference>
<evidence type="ECO:0000256" key="1">
    <source>
        <dbReference type="ARBA" id="ARBA00010820"/>
    </source>
</evidence>
<dbReference type="InterPro" id="IPR011257">
    <property type="entry name" value="DNA_glycosylase"/>
</dbReference>
<dbReference type="InterPro" id="IPR053932">
    <property type="entry name" value="GeBP-like_DBD"/>
</dbReference>
<dbReference type="PANTHER" id="PTHR10242">
    <property type="entry name" value="8-OXOGUANINE DNA GLYCOSYLASE"/>
    <property type="match status" value="1"/>
</dbReference>
<evidence type="ECO:0000256" key="2">
    <source>
        <dbReference type="SAM" id="MobiDB-lite"/>
    </source>
</evidence>
<feature type="domain" description="Glabrous enhancer-binding protein-like DBD" evidence="3">
    <location>
        <begin position="51"/>
        <end position="141"/>
    </location>
</feature>
<keyword evidence="5" id="KW-1185">Reference proteome</keyword>
<evidence type="ECO:0000313" key="5">
    <source>
        <dbReference type="Proteomes" id="UP001642487"/>
    </source>
</evidence>
<dbReference type="Pfam" id="PF04504">
    <property type="entry name" value="GeBP-like_DBD"/>
    <property type="match status" value="1"/>
</dbReference>
<sequence>MSGSDRSDKEYKIESEVESSEEYSEYYWSKRRRKAQRRRKKRSSSGGVLEWEEDDEITVLKQLYEFSAGSCKCLYSKAFYEYVKPKLMNREVTMSEMSSKIGGFKNQYLEWRRKGNSNNHELKLLGPHRRQVFVLSNRIWGDYDEGMKHLEGFREFLGEMEIDVNCLMPSSLEYLKKEWEVQMLMYIQLLSIKSNFDAKLRELIFDFDLERAVCNHGQFMMPPNQWIPSSKTLQRPLRLSNSNSSVFVSINQTSSFLLTIQIHSSSAALSPQDQQTILDQVVRMLRLTEKDEDELRKFQSLHPKAKQMGFGRLFRSPTVFEDALKSILLCNTTWKRTLAMAGQLCELQARMSSQNRKRKRKLIGNFPNAEEVCRMGIELLKKHNLGYRAGFIINFAQRVQNATIDLQNPNNFPKIKGFGPFATANLLMCLGFYRQLPIDTETIRHIKQVHGRQFCNNKTVREDVKQIYDKYAPFQCLAYWLELVEYYESKFGKLSELCSLDYHKISGATLNL</sequence>
<proteinExistence type="inferred from homology"/>
<protein>
    <recommendedName>
        <fullName evidence="3">Glabrous enhancer-binding protein-like DBD domain-containing protein</fullName>
    </recommendedName>
</protein>
<dbReference type="SUPFAM" id="SSF48150">
    <property type="entry name" value="DNA-glycosylase"/>
    <property type="match status" value="1"/>
</dbReference>
<comment type="similarity">
    <text evidence="1">Belongs to the GeBP family.</text>
</comment>
<feature type="compositionally biased region" description="Basic and acidic residues" evidence="2">
    <location>
        <begin position="1"/>
        <end position="15"/>
    </location>
</feature>